<dbReference type="Proteomes" id="UP000069771">
    <property type="component" value="Chromosome"/>
</dbReference>
<dbReference type="KEGG" id="fro:AALO17_24780"/>
<feature type="region of interest" description="Disordered" evidence="1">
    <location>
        <begin position="1"/>
        <end position="21"/>
    </location>
</feature>
<accession>A0A140DY85</accession>
<reference evidence="2 3" key="1">
    <citation type="journal article" date="2016" name="Gut Pathog.">
        <title>Whole genome sequencing of "Faecalibaculum rodentium" ALO17, isolated from C57BL/6J laboratory mouse feces.</title>
        <authorList>
            <person name="Lim S."/>
            <person name="Chang D.H."/>
            <person name="Ahn S."/>
            <person name="Kim B.C."/>
        </authorList>
    </citation>
    <scope>NUCLEOTIDE SEQUENCE [LARGE SCALE GENOMIC DNA]</scope>
    <source>
        <strain evidence="2 3">Alo17</strain>
    </source>
</reference>
<evidence type="ECO:0000256" key="1">
    <source>
        <dbReference type="SAM" id="MobiDB-lite"/>
    </source>
</evidence>
<proteinExistence type="predicted"/>
<evidence type="ECO:0000313" key="3">
    <source>
        <dbReference type="Proteomes" id="UP000069771"/>
    </source>
</evidence>
<keyword evidence="3" id="KW-1185">Reference proteome</keyword>
<organism evidence="2 3">
    <name type="scientific">Faecalibaculum rodentium</name>
    <dbReference type="NCBI Taxonomy" id="1702221"/>
    <lineage>
        <taxon>Bacteria</taxon>
        <taxon>Bacillati</taxon>
        <taxon>Bacillota</taxon>
        <taxon>Erysipelotrichia</taxon>
        <taxon>Erysipelotrichales</taxon>
        <taxon>Erysipelotrichaceae</taxon>
        <taxon>Faecalibaculum</taxon>
    </lineage>
</organism>
<gene>
    <name evidence="2" type="ORF">AALO17_24780</name>
</gene>
<protein>
    <submittedName>
        <fullName evidence="2">Uncharacterized protein</fullName>
    </submittedName>
</protein>
<name>A0A140DY85_9FIRM</name>
<sequence length="42" mass="4913">MQGWSTVADSAGSRETVPREKRLRWDEKAARRTRAAFDYLED</sequence>
<dbReference type="AlphaFoldDB" id="A0A140DY85"/>
<evidence type="ECO:0000313" key="2">
    <source>
        <dbReference type="EMBL" id="AMK55612.1"/>
    </source>
</evidence>
<dbReference type="EMBL" id="CP011391">
    <property type="protein sequence ID" value="AMK55612.1"/>
    <property type="molecule type" value="Genomic_DNA"/>
</dbReference>